<dbReference type="VEuPathDB" id="TriTrypDB:BSAL_60400"/>
<evidence type="ECO:0000313" key="2">
    <source>
        <dbReference type="Proteomes" id="UP000051952"/>
    </source>
</evidence>
<dbReference type="Proteomes" id="UP000051952">
    <property type="component" value="Unassembled WGS sequence"/>
</dbReference>
<accession>A0A0S4IU68</accession>
<keyword evidence="1" id="KW-0472">Membrane</keyword>
<sequence>MRSIRKESSKRDLVIMSRQTNQISTSWKLFKLLLFTGLLVTLLGRSATATSTLVNISCYKTQTFNAADISNNTQLVVSGCDGRGQGSAFFATIILIQFSTTSSLLTNITILVQNSVSANVVIEGNAAAPTMIGLW</sequence>
<reference evidence="2" key="1">
    <citation type="submission" date="2015-09" db="EMBL/GenBank/DDBJ databases">
        <authorList>
            <consortium name="Pathogen Informatics"/>
        </authorList>
    </citation>
    <scope>NUCLEOTIDE SEQUENCE [LARGE SCALE GENOMIC DNA]</scope>
    <source>
        <strain evidence="2">Lake Konstanz</strain>
    </source>
</reference>
<protein>
    <submittedName>
        <fullName evidence="1">Transmembrane protein, putative</fullName>
    </submittedName>
</protein>
<dbReference type="EMBL" id="CYKH01000270">
    <property type="protein sequence ID" value="CUF23022.1"/>
    <property type="molecule type" value="Genomic_DNA"/>
</dbReference>
<name>A0A0S4IU68_BODSA</name>
<keyword evidence="2" id="KW-1185">Reference proteome</keyword>
<organism evidence="1 2">
    <name type="scientific">Bodo saltans</name>
    <name type="common">Flagellated protozoan</name>
    <dbReference type="NCBI Taxonomy" id="75058"/>
    <lineage>
        <taxon>Eukaryota</taxon>
        <taxon>Discoba</taxon>
        <taxon>Euglenozoa</taxon>
        <taxon>Kinetoplastea</taxon>
        <taxon>Metakinetoplastina</taxon>
        <taxon>Eubodonida</taxon>
        <taxon>Bodonidae</taxon>
        <taxon>Bodo</taxon>
    </lineage>
</organism>
<evidence type="ECO:0000313" key="1">
    <source>
        <dbReference type="EMBL" id="CUF23022.1"/>
    </source>
</evidence>
<dbReference type="AlphaFoldDB" id="A0A0S4IU68"/>
<keyword evidence="1" id="KW-0812">Transmembrane</keyword>
<proteinExistence type="predicted"/>
<gene>
    <name evidence="1" type="ORF">BSAL_60400</name>
</gene>